<accession>A0ABR0ARN9</accession>
<keyword evidence="2" id="KW-1185">Reference proteome</keyword>
<protein>
    <submittedName>
        <fullName evidence="1">Uncharacterized protein</fullName>
    </submittedName>
</protein>
<organism evidence="1 2">
    <name type="scientific">Daphnia magna</name>
    <dbReference type="NCBI Taxonomy" id="35525"/>
    <lineage>
        <taxon>Eukaryota</taxon>
        <taxon>Metazoa</taxon>
        <taxon>Ecdysozoa</taxon>
        <taxon>Arthropoda</taxon>
        <taxon>Crustacea</taxon>
        <taxon>Branchiopoda</taxon>
        <taxon>Diplostraca</taxon>
        <taxon>Cladocera</taxon>
        <taxon>Anomopoda</taxon>
        <taxon>Daphniidae</taxon>
        <taxon>Daphnia</taxon>
    </lineage>
</organism>
<proteinExistence type="predicted"/>
<name>A0ABR0ARN9_9CRUS</name>
<dbReference type="EMBL" id="JAOYFB010000038">
    <property type="protein sequence ID" value="KAK4027788.1"/>
    <property type="molecule type" value="Genomic_DNA"/>
</dbReference>
<comment type="caution">
    <text evidence="1">The sequence shown here is derived from an EMBL/GenBank/DDBJ whole genome shotgun (WGS) entry which is preliminary data.</text>
</comment>
<sequence length="228" mass="25029">MHNRWDDYAALNQLSSYPAAEGMAALRMYLNPSMQQVVEIVLGILATTPTTPNCGHLPGNTECFAELAGLNSPAHIAQRLPTPNLSLTSFGADTNAPARAVAKTVKLVSQNEPDLATAEIELGEMETKGGATNEPALWKNKFTGNQYLTPTPVPIRGSNPGALFPNWRLEEHVWQLIHINSAPHLESNADLQHHIQKGYTYAIDSDVNIYRQLEHKLNCFGNITKPKP</sequence>
<evidence type="ECO:0000313" key="2">
    <source>
        <dbReference type="Proteomes" id="UP001234178"/>
    </source>
</evidence>
<evidence type="ECO:0000313" key="1">
    <source>
        <dbReference type="EMBL" id="KAK4027788.1"/>
    </source>
</evidence>
<reference evidence="1 2" key="1">
    <citation type="journal article" date="2023" name="Nucleic Acids Res.">
        <title>The hologenome of Daphnia magna reveals possible DNA methylation and microbiome-mediated evolution of the host genome.</title>
        <authorList>
            <person name="Chaturvedi A."/>
            <person name="Li X."/>
            <person name="Dhandapani V."/>
            <person name="Marshall H."/>
            <person name="Kissane S."/>
            <person name="Cuenca-Cambronero M."/>
            <person name="Asole G."/>
            <person name="Calvet F."/>
            <person name="Ruiz-Romero M."/>
            <person name="Marangio P."/>
            <person name="Guigo R."/>
            <person name="Rago D."/>
            <person name="Mirbahai L."/>
            <person name="Eastwood N."/>
            <person name="Colbourne J.K."/>
            <person name="Zhou J."/>
            <person name="Mallon E."/>
            <person name="Orsini L."/>
        </authorList>
    </citation>
    <scope>NUCLEOTIDE SEQUENCE [LARGE SCALE GENOMIC DNA]</scope>
    <source>
        <strain evidence="1">LRV0_1</strain>
    </source>
</reference>
<dbReference type="Proteomes" id="UP001234178">
    <property type="component" value="Unassembled WGS sequence"/>
</dbReference>
<gene>
    <name evidence="1" type="ORF">OUZ56_016929</name>
</gene>